<evidence type="ECO:0000313" key="1">
    <source>
        <dbReference type="EMBL" id="MPM71677.1"/>
    </source>
</evidence>
<sequence length="96" mass="11136">MIKEGFEYKYPNGESLKDTFIRAKNEMSKIINNNDNSTVLICSHGGTIRNIISYLICDDYKYHWNFKIDNGSITEIEVDNNFAVINKLNDTSYMNL</sequence>
<comment type="caution">
    <text evidence="1">The sequence shown here is derived from an EMBL/GenBank/DDBJ whole genome shotgun (WGS) entry which is preliminary data.</text>
</comment>
<accession>A0A645C389</accession>
<dbReference type="SUPFAM" id="SSF53254">
    <property type="entry name" value="Phosphoglycerate mutase-like"/>
    <property type="match status" value="1"/>
</dbReference>
<gene>
    <name evidence="1" type="ORF">SDC9_118647</name>
</gene>
<reference evidence="1" key="1">
    <citation type="submission" date="2019-08" db="EMBL/GenBank/DDBJ databases">
        <authorList>
            <person name="Kucharzyk K."/>
            <person name="Murdoch R.W."/>
            <person name="Higgins S."/>
            <person name="Loffler F."/>
        </authorList>
    </citation>
    <scope>NUCLEOTIDE SEQUENCE</scope>
</reference>
<protein>
    <submittedName>
        <fullName evidence="1">Uncharacterized protein</fullName>
    </submittedName>
</protein>
<dbReference type="EMBL" id="VSSQ01024265">
    <property type="protein sequence ID" value="MPM71677.1"/>
    <property type="molecule type" value="Genomic_DNA"/>
</dbReference>
<dbReference type="InterPro" id="IPR013078">
    <property type="entry name" value="His_Pase_superF_clade-1"/>
</dbReference>
<dbReference type="Gene3D" id="3.40.50.1240">
    <property type="entry name" value="Phosphoglycerate mutase-like"/>
    <property type="match status" value="1"/>
</dbReference>
<dbReference type="InterPro" id="IPR029033">
    <property type="entry name" value="His_PPase_superfam"/>
</dbReference>
<proteinExistence type="predicted"/>
<name>A0A645C389_9ZZZZ</name>
<organism evidence="1">
    <name type="scientific">bioreactor metagenome</name>
    <dbReference type="NCBI Taxonomy" id="1076179"/>
    <lineage>
        <taxon>unclassified sequences</taxon>
        <taxon>metagenomes</taxon>
        <taxon>ecological metagenomes</taxon>
    </lineage>
</organism>
<dbReference type="AlphaFoldDB" id="A0A645C389"/>
<dbReference type="Pfam" id="PF00300">
    <property type="entry name" value="His_Phos_1"/>
    <property type="match status" value="1"/>
</dbReference>
<dbReference type="CDD" id="cd07067">
    <property type="entry name" value="HP_PGM_like"/>
    <property type="match status" value="1"/>
</dbReference>